<gene>
    <name evidence="1" type="ORF">DOTSEDRAFT_82704</name>
</gene>
<accession>N1PEE7</accession>
<reference evidence="1 2" key="2">
    <citation type="journal article" date="2012" name="PLoS Pathog.">
        <title>Diverse lifestyles and strategies of plant pathogenesis encoded in the genomes of eighteen Dothideomycetes fungi.</title>
        <authorList>
            <person name="Ohm R.A."/>
            <person name="Feau N."/>
            <person name="Henrissat B."/>
            <person name="Schoch C.L."/>
            <person name="Horwitz B.A."/>
            <person name="Barry K.W."/>
            <person name="Condon B.J."/>
            <person name="Copeland A.C."/>
            <person name="Dhillon B."/>
            <person name="Glaser F."/>
            <person name="Hesse C.N."/>
            <person name="Kosti I."/>
            <person name="LaButti K."/>
            <person name="Lindquist E.A."/>
            <person name="Lucas S."/>
            <person name="Salamov A.A."/>
            <person name="Bradshaw R.E."/>
            <person name="Ciuffetti L."/>
            <person name="Hamelin R.C."/>
            <person name="Kema G.H.J."/>
            <person name="Lawrence C."/>
            <person name="Scott J.A."/>
            <person name="Spatafora J.W."/>
            <person name="Turgeon B.G."/>
            <person name="de Wit P.J.G.M."/>
            <person name="Zhong S."/>
            <person name="Goodwin S.B."/>
            <person name="Grigoriev I.V."/>
        </authorList>
    </citation>
    <scope>NUCLEOTIDE SEQUENCE [LARGE SCALE GENOMIC DNA]</scope>
    <source>
        <strain evidence="2">NZE10 / CBS 128990</strain>
    </source>
</reference>
<dbReference type="AlphaFoldDB" id="N1PEE7"/>
<evidence type="ECO:0000313" key="1">
    <source>
        <dbReference type="EMBL" id="EME39975.1"/>
    </source>
</evidence>
<evidence type="ECO:0000313" key="2">
    <source>
        <dbReference type="Proteomes" id="UP000016933"/>
    </source>
</evidence>
<dbReference type="EMBL" id="KB446544">
    <property type="protein sequence ID" value="EME39975.1"/>
    <property type="molecule type" value="Genomic_DNA"/>
</dbReference>
<dbReference type="OrthoDB" id="10582487at2759"/>
<protein>
    <submittedName>
        <fullName evidence="1">Uncharacterized protein</fullName>
    </submittedName>
</protein>
<sequence length="177" mass="19356">MGACIKVGDNVGNCLYVANGSSEGCASQNLITKSNMGIKICSGECARKHTATERTCATIWGPPRVCRFMHHSIPRQTIDCVFRNDLLTCPHGNQQPLSPHVDGGDDSFSLSAVRSARYDARMLGSTSAMSKLSHVETQLCSGPPAISLLLLHEDDHKPHDPHLVELYVLRIESLRFQ</sequence>
<reference evidence="2" key="1">
    <citation type="journal article" date="2012" name="PLoS Genet.">
        <title>The genomes of the fungal plant pathogens Cladosporium fulvum and Dothistroma septosporum reveal adaptation to different hosts and lifestyles but also signatures of common ancestry.</title>
        <authorList>
            <person name="de Wit P.J.G.M."/>
            <person name="van der Burgt A."/>
            <person name="Oekmen B."/>
            <person name="Stergiopoulos I."/>
            <person name="Abd-Elsalam K.A."/>
            <person name="Aerts A.L."/>
            <person name="Bahkali A.H."/>
            <person name="Beenen H.G."/>
            <person name="Chettri P."/>
            <person name="Cox M.P."/>
            <person name="Datema E."/>
            <person name="de Vries R.P."/>
            <person name="Dhillon B."/>
            <person name="Ganley A.R."/>
            <person name="Griffiths S.A."/>
            <person name="Guo Y."/>
            <person name="Hamelin R.C."/>
            <person name="Henrissat B."/>
            <person name="Kabir M.S."/>
            <person name="Jashni M.K."/>
            <person name="Kema G."/>
            <person name="Klaubauf S."/>
            <person name="Lapidus A."/>
            <person name="Levasseur A."/>
            <person name="Lindquist E."/>
            <person name="Mehrabi R."/>
            <person name="Ohm R.A."/>
            <person name="Owen T.J."/>
            <person name="Salamov A."/>
            <person name="Schwelm A."/>
            <person name="Schijlen E."/>
            <person name="Sun H."/>
            <person name="van den Burg H.A."/>
            <person name="van Ham R.C.H.J."/>
            <person name="Zhang S."/>
            <person name="Goodwin S.B."/>
            <person name="Grigoriev I.V."/>
            <person name="Collemare J."/>
            <person name="Bradshaw R.E."/>
        </authorList>
    </citation>
    <scope>NUCLEOTIDE SEQUENCE [LARGE SCALE GENOMIC DNA]</scope>
    <source>
        <strain evidence="2">NZE10 / CBS 128990</strain>
    </source>
</reference>
<name>N1PEE7_DOTSN</name>
<dbReference type="HOGENOM" id="CLU_1517817_0_0_1"/>
<organism evidence="1 2">
    <name type="scientific">Dothistroma septosporum (strain NZE10 / CBS 128990)</name>
    <name type="common">Red band needle blight fungus</name>
    <name type="synonym">Mycosphaerella pini</name>
    <dbReference type="NCBI Taxonomy" id="675120"/>
    <lineage>
        <taxon>Eukaryota</taxon>
        <taxon>Fungi</taxon>
        <taxon>Dikarya</taxon>
        <taxon>Ascomycota</taxon>
        <taxon>Pezizomycotina</taxon>
        <taxon>Dothideomycetes</taxon>
        <taxon>Dothideomycetidae</taxon>
        <taxon>Mycosphaerellales</taxon>
        <taxon>Mycosphaerellaceae</taxon>
        <taxon>Dothistroma</taxon>
    </lineage>
</organism>
<proteinExistence type="predicted"/>
<dbReference type="Proteomes" id="UP000016933">
    <property type="component" value="Unassembled WGS sequence"/>
</dbReference>
<keyword evidence="2" id="KW-1185">Reference proteome</keyword>